<dbReference type="RefSeq" id="WP_262431836.1">
    <property type="nucleotide sequence ID" value="NZ_JACRTE010000005.1"/>
</dbReference>
<dbReference type="GO" id="GO:0043565">
    <property type="term" value="F:sequence-specific DNA binding"/>
    <property type="evidence" value="ECO:0007669"/>
    <property type="project" value="InterPro"/>
</dbReference>
<dbReference type="SUPFAM" id="SSF46689">
    <property type="entry name" value="Homeodomain-like"/>
    <property type="match status" value="2"/>
</dbReference>
<dbReference type="EMBL" id="JACRTE010000005">
    <property type="protein sequence ID" value="MBC8596336.1"/>
    <property type="molecule type" value="Genomic_DNA"/>
</dbReference>
<dbReference type="InterPro" id="IPR009057">
    <property type="entry name" value="Homeodomain-like_sf"/>
</dbReference>
<dbReference type="PANTHER" id="PTHR43280:SF2">
    <property type="entry name" value="HTH-TYPE TRANSCRIPTIONAL REGULATOR EXSA"/>
    <property type="match status" value="1"/>
</dbReference>
<dbReference type="InterPro" id="IPR020449">
    <property type="entry name" value="Tscrpt_reg_AraC-type_HTH"/>
</dbReference>
<dbReference type="Pfam" id="PF12833">
    <property type="entry name" value="HTH_18"/>
    <property type="match status" value="1"/>
</dbReference>
<evidence type="ECO:0000313" key="5">
    <source>
        <dbReference type="EMBL" id="MBC8596336.1"/>
    </source>
</evidence>
<accession>A0A926F7U2</accession>
<dbReference type="GO" id="GO:0003700">
    <property type="term" value="F:DNA-binding transcription factor activity"/>
    <property type="evidence" value="ECO:0007669"/>
    <property type="project" value="InterPro"/>
</dbReference>
<dbReference type="Proteomes" id="UP000647416">
    <property type="component" value="Unassembled WGS sequence"/>
</dbReference>
<organism evidence="5 6">
    <name type="scientific">Qingrenia yutianensis</name>
    <dbReference type="NCBI Taxonomy" id="2763676"/>
    <lineage>
        <taxon>Bacteria</taxon>
        <taxon>Bacillati</taxon>
        <taxon>Bacillota</taxon>
        <taxon>Clostridia</taxon>
        <taxon>Eubacteriales</taxon>
        <taxon>Oscillospiraceae</taxon>
        <taxon>Qingrenia</taxon>
    </lineage>
</organism>
<evidence type="ECO:0000256" key="1">
    <source>
        <dbReference type="ARBA" id="ARBA00023015"/>
    </source>
</evidence>
<dbReference type="AlphaFoldDB" id="A0A926F7U2"/>
<proteinExistence type="predicted"/>
<protein>
    <submittedName>
        <fullName evidence="5">Helix-turn-helix transcriptional regulator</fullName>
    </submittedName>
</protein>
<evidence type="ECO:0000256" key="3">
    <source>
        <dbReference type="ARBA" id="ARBA00023163"/>
    </source>
</evidence>
<keyword evidence="1" id="KW-0805">Transcription regulation</keyword>
<dbReference type="PRINTS" id="PR00032">
    <property type="entry name" value="HTHARAC"/>
</dbReference>
<feature type="domain" description="HTH araC/xylS-type" evidence="4">
    <location>
        <begin position="147"/>
        <end position="245"/>
    </location>
</feature>
<keyword evidence="6" id="KW-1185">Reference proteome</keyword>
<dbReference type="SMART" id="SM00342">
    <property type="entry name" value="HTH_ARAC"/>
    <property type="match status" value="1"/>
</dbReference>
<dbReference type="InterPro" id="IPR018060">
    <property type="entry name" value="HTH_AraC"/>
</dbReference>
<dbReference type="Gene3D" id="1.10.10.60">
    <property type="entry name" value="Homeodomain-like"/>
    <property type="match status" value="2"/>
</dbReference>
<keyword evidence="3" id="KW-0804">Transcription</keyword>
<dbReference type="PROSITE" id="PS01124">
    <property type="entry name" value="HTH_ARAC_FAMILY_2"/>
    <property type="match status" value="1"/>
</dbReference>
<dbReference type="PANTHER" id="PTHR43280">
    <property type="entry name" value="ARAC-FAMILY TRANSCRIPTIONAL REGULATOR"/>
    <property type="match status" value="1"/>
</dbReference>
<evidence type="ECO:0000313" key="6">
    <source>
        <dbReference type="Proteomes" id="UP000647416"/>
    </source>
</evidence>
<reference evidence="5" key="1">
    <citation type="submission" date="2020-08" db="EMBL/GenBank/DDBJ databases">
        <title>Genome public.</title>
        <authorList>
            <person name="Liu C."/>
            <person name="Sun Q."/>
        </authorList>
    </citation>
    <scope>NUCLEOTIDE SEQUENCE</scope>
    <source>
        <strain evidence="5">NSJ-50</strain>
    </source>
</reference>
<comment type="caution">
    <text evidence="5">The sequence shown here is derived from an EMBL/GenBank/DDBJ whole genome shotgun (WGS) entry which is preliminary data.</text>
</comment>
<name>A0A926F7U2_9FIRM</name>
<keyword evidence="2" id="KW-0238">DNA-binding</keyword>
<gene>
    <name evidence="5" type="ORF">H8706_05575</name>
</gene>
<sequence length="249" mass="29084">MVQLMRYVMTVRNNFIHCDYTAEADIFALLENGSFDLECDREKFCVNAGEGAYFEKGKHYFRNVNSQLKLHLFRFKSEEKSFFDGKVTFINKERIFSDIDVLNKLSGDIYSDNFEYKAHIFSDIVNLYKFENTNLSGEKIIKDKLIADALKTLNEDFFRNQPLNILAENGNISYVQFLRRFKAQTGMTPFEYTARLKMKRAEELLINTNLAIKDISGVCGFENEYYFSNFFKKRKGVSPSKFRADTAVM</sequence>
<evidence type="ECO:0000259" key="4">
    <source>
        <dbReference type="PROSITE" id="PS01124"/>
    </source>
</evidence>
<evidence type="ECO:0000256" key="2">
    <source>
        <dbReference type="ARBA" id="ARBA00023125"/>
    </source>
</evidence>